<feature type="region of interest" description="Disordered" evidence="1">
    <location>
        <begin position="73"/>
        <end position="116"/>
    </location>
</feature>
<reference evidence="3" key="1">
    <citation type="submission" date="2022-11" db="UniProtKB">
        <authorList>
            <consortium name="WormBaseParasite"/>
        </authorList>
    </citation>
    <scope>IDENTIFICATION</scope>
</reference>
<dbReference type="AlphaFoldDB" id="A0A914D4K8"/>
<sequence>MAGKRYVDSLNRCQRTGQDQVRQGSDGYEKKPVAQDCQRCRQLCAHGTGKHCGDCLKRCQGGGQGQLYGQVQKDQVPNIGQGLEHPDSKQDQSNGQRDQEDQGHQHGTKDRVRESDKRFVVIHKLF</sequence>
<protein>
    <submittedName>
        <fullName evidence="3">Uncharacterized protein</fullName>
    </submittedName>
</protein>
<keyword evidence="2" id="KW-1185">Reference proteome</keyword>
<name>A0A914D4K8_9BILA</name>
<evidence type="ECO:0000256" key="1">
    <source>
        <dbReference type="SAM" id="MobiDB-lite"/>
    </source>
</evidence>
<evidence type="ECO:0000313" key="2">
    <source>
        <dbReference type="Proteomes" id="UP000887540"/>
    </source>
</evidence>
<organism evidence="2 3">
    <name type="scientific">Acrobeloides nanus</name>
    <dbReference type="NCBI Taxonomy" id="290746"/>
    <lineage>
        <taxon>Eukaryota</taxon>
        <taxon>Metazoa</taxon>
        <taxon>Ecdysozoa</taxon>
        <taxon>Nematoda</taxon>
        <taxon>Chromadorea</taxon>
        <taxon>Rhabditida</taxon>
        <taxon>Tylenchina</taxon>
        <taxon>Cephalobomorpha</taxon>
        <taxon>Cephaloboidea</taxon>
        <taxon>Cephalobidae</taxon>
        <taxon>Acrobeloides</taxon>
    </lineage>
</organism>
<accession>A0A914D4K8</accession>
<dbReference type="Proteomes" id="UP000887540">
    <property type="component" value="Unplaced"/>
</dbReference>
<evidence type="ECO:0000313" key="3">
    <source>
        <dbReference type="WBParaSite" id="ACRNAN_scaffold17681.g18466.t1"/>
    </source>
</evidence>
<feature type="compositionally biased region" description="Polar residues" evidence="1">
    <location>
        <begin position="11"/>
        <end position="23"/>
    </location>
</feature>
<dbReference type="WBParaSite" id="ACRNAN_scaffold17681.g18466.t1">
    <property type="protein sequence ID" value="ACRNAN_scaffold17681.g18466.t1"/>
    <property type="gene ID" value="ACRNAN_scaffold17681.g18466"/>
</dbReference>
<feature type="region of interest" description="Disordered" evidence="1">
    <location>
        <begin position="1"/>
        <end position="33"/>
    </location>
</feature>
<feature type="compositionally biased region" description="Basic and acidic residues" evidence="1">
    <location>
        <begin position="97"/>
        <end position="116"/>
    </location>
</feature>
<proteinExistence type="predicted"/>